<gene>
    <name evidence="2" type="ORF">DFO77_13918</name>
</gene>
<sequence>MIINQNAHMSFLNQAITDVTPLSHEAFAELKGMTTTRSLKKNEFILRQDAICKHIYFVKTGMVRIYYLKDGRDVTEWFAYDRQFCFSIMSYFHEKPSKLIIQCLEDCEITFFPKAGLEKSSDENLEISRFYRSLLAGSLIGSQLRMESIQFETALQRYQSLMNNNPEIIQRAPLKYIASFLGITVETLSRIRHQLHQLTFIN</sequence>
<feature type="domain" description="Cyclic nucleotide-binding" evidence="1">
    <location>
        <begin position="37"/>
        <end position="119"/>
    </location>
</feature>
<organism evidence="2 3">
    <name type="scientific">Marinilabilia salmonicolor</name>
    <dbReference type="NCBI Taxonomy" id="989"/>
    <lineage>
        <taxon>Bacteria</taxon>
        <taxon>Pseudomonadati</taxon>
        <taxon>Bacteroidota</taxon>
        <taxon>Bacteroidia</taxon>
        <taxon>Marinilabiliales</taxon>
        <taxon>Marinilabiliaceae</taxon>
        <taxon>Marinilabilia</taxon>
    </lineage>
</organism>
<dbReference type="InterPro" id="IPR018490">
    <property type="entry name" value="cNMP-bd_dom_sf"/>
</dbReference>
<dbReference type="STRING" id="1168289.GCA_000259075_03926"/>
<dbReference type="Gene3D" id="2.60.120.10">
    <property type="entry name" value="Jelly Rolls"/>
    <property type="match status" value="1"/>
</dbReference>
<comment type="caution">
    <text evidence="2">The sequence shown here is derived from an EMBL/GenBank/DDBJ whole genome shotgun (WGS) entry which is preliminary data.</text>
</comment>
<dbReference type="Pfam" id="PF00027">
    <property type="entry name" value="cNMP_binding"/>
    <property type="match status" value="1"/>
</dbReference>
<dbReference type="AlphaFoldDB" id="A0A2T0XP55"/>
<dbReference type="InterPro" id="IPR000595">
    <property type="entry name" value="cNMP-bd_dom"/>
</dbReference>
<dbReference type="EMBL" id="QPIZ01000039">
    <property type="protein sequence ID" value="RCW27016.1"/>
    <property type="molecule type" value="Genomic_DNA"/>
</dbReference>
<evidence type="ECO:0000313" key="2">
    <source>
        <dbReference type="EMBL" id="RCW27016.1"/>
    </source>
</evidence>
<keyword evidence="3" id="KW-1185">Reference proteome</keyword>
<accession>A0A2T0XP55</accession>
<proteinExistence type="predicted"/>
<reference evidence="2 3" key="1">
    <citation type="submission" date="2018-07" db="EMBL/GenBank/DDBJ databases">
        <title>Freshwater and sediment microbial communities from various areas in North America, analyzing microbe dynamics in response to fracking.</title>
        <authorList>
            <person name="Lamendella R."/>
        </authorList>
    </citation>
    <scope>NUCLEOTIDE SEQUENCE [LARGE SCALE GENOMIC DNA]</scope>
    <source>
        <strain evidence="2 3">160A</strain>
    </source>
</reference>
<dbReference type="Proteomes" id="UP000252733">
    <property type="component" value="Unassembled WGS sequence"/>
</dbReference>
<protein>
    <submittedName>
        <fullName evidence="2">CRP-like cAMP-binding protein</fullName>
    </submittedName>
</protein>
<name>A0A2T0XP55_9BACT</name>
<dbReference type="CDD" id="cd00038">
    <property type="entry name" value="CAP_ED"/>
    <property type="match status" value="1"/>
</dbReference>
<evidence type="ECO:0000259" key="1">
    <source>
        <dbReference type="Pfam" id="PF00027"/>
    </source>
</evidence>
<evidence type="ECO:0000313" key="3">
    <source>
        <dbReference type="Proteomes" id="UP000252733"/>
    </source>
</evidence>
<dbReference type="SUPFAM" id="SSF51206">
    <property type="entry name" value="cAMP-binding domain-like"/>
    <property type="match status" value="1"/>
</dbReference>
<dbReference type="InterPro" id="IPR014710">
    <property type="entry name" value="RmlC-like_jellyroll"/>
</dbReference>